<dbReference type="Gramene" id="KQJ84507">
    <property type="protein sequence ID" value="KQJ84507"/>
    <property type="gene ID" value="BRADI_5g21320v3"/>
</dbReference>
<dbReference type="EnsemblPlants" id="KQJ84507">
    <property type="protein sequence ID" value="KQJ84507"/>
    <property type="gene ID" value="BRADI_5g21320v3"/>
</dbReference>
<dbReference type="FunFam" id="1.10.630.10:FF:000055">
    <property type="entry name" value="Cytochrome P450 71A26"/>
    <property type="match status" value="1"/>
</dbReference>
<dbReference type="AlphaFoldDB" id="I1J1N1"/>
<dbReference type="FunCoup" id="I1J1N1">
    <property type="interactions" value="101"/>
</dbReference>
<dbReference type="KEGG" id="bdi:100826203"/>
<keyword evidence="7 14" id="KW-1133">Transmembrane helix</keyword>
<dbReference type="HOGENOM" id="CLU_001570_4_1_1"/>
<dbReference type="EMBL" id="CM000884">
    <property type="protein sequence ID" value="KQJ84507.1"/>
    <property type="molecule type" value="Genomic_DNA"/>
</dbReference>
<evidence type="ECO:0000256" key="12">
    <source>
        <dbReference type="RuleBase" id="RU000461"/>
    </source>
</evidence>
<comment type="pathway">
    <text evidence="2">Secondary metabolite biosynthesis.</text>
</comment>
<evidence type="ECO:0000256" key="9">
    <source>
        <dbReference type="ARBA" id="ARBA00023004"/>
    </source>
</evidence>
<evidence type="ECO:0000256" key="14">
    <source>
        <dbReference type="SAM" id="Phobius"/>
    </source>
</evidence>
<dbReference type="GO" id="GO:0005506">
    <property type="term" value="F:iron ion binding"/>
    <property type="evidence" value="ECO:0007669"/>
    <property type="project" value="InterPro"/>
</dbReference>
<feature type="transmembrane region" description="Helical" evidence="14">
    <location>
        <begin position="12"/>
        <end position="33"/>
    </location>
</feature>
<protein>
    <submittedName>
        <fullName evidence="15 16">Uncharacterized protein</fullName>
    </submittedName>
</protein>
<dbReference type="CDD" id="cd11072">
    <property type="entry name" value="CYP71-like"/>
    <property type="match status" value="1"/>
</dbReference>
<reference evidence="16" key="3">
    <citation type="submission" date="2018-08" db="UniProtKB">
        <authorList>
            <consortium name="EnsemblPlants"/>
        </authorList>
    </citation>
    <scope>IDENTIFICATION</scope>
    <source>
        <strain evidence="16">cv. Bd21</strain>
    </source>
</reference>
<dbReference type="SUPFAM" id="SSF48264">
    <property type="entry name" value="Cytochrome P450"/>
    <property type="match status" value="1"/>
</dbReference>
<feature type="binding site" description="axial binding residue" evidence="11">
    <location>
        <position position="485"/>
    </location>
    <ligand>
        <name>heme</name>
        <dbReference type="ChEBI" id="CHEBI:30413"/>
    </ligand>
    <ligandPart>
        <name>Fe</name>
        <dbReference type="ChEBI" id="CHEBI:18248"/>
    </ligandPart>
</feature>
<dbReference type="Gene3D" id="1.10.630.10">
    <property type="entry name" value="Cytochrome P450"/>
    <property type="match status" value="1"/>
</dbReference>
<evidence type="ECO:0000256" key="8">
    <source>
        <dbReference type="ARBA" id="ARBA00023002"/>
    </source>
</evidence>
<dbReference type="PANTHER" id="PTHR47955:SF14">
    <property type="entry name" value="OS01G0543600 PROTEIN"/>
    <property type="match status" value="1"/>
</dbReference>
<dbReference type="InterPro" id="IPR036396">
    <property type="entry name" value="Cyt_P450_sf"/>
</dbReference>
<reference evidence="15" key="2">
    <citation type="submission" date="2017-06" db="EMBL/GenBank/DDBJ databases">
        <title>WGS assembly of Brachypodium distachyon.</title>
        <authorList>
            <consortium name="The International Brachypodium Initiative"/>
            <person name="Lucas S."/>
            <person name="Harmon-Smith M."/>
            <person name="Lail K."/>
            <person name="Tice H."/>
            <person name="Grimwood J."/>
            <person name="Bruce D."/>
            <person name="Barry K."/>
            <person name="Shu S."/>
            <person name="Lindquist E."/>
            <person name="Wang M."/>
            <person name="Pitluck S."/>
            <person name="Vogel J.P."/>
            <person name="Garvin D.F."/>
            <person name="Mockler T.C."/>
            <person name="Schmutz J."/>
            <person name="Rokhsar D."/>
            <person name="Bevan M.W."/>
        </authorList>
    </citation>
    <scope>NUCLEOTIDE SEQUENCE</scope>
    <source>
        <strain evidence="15">Bd21</strain>
    </source>
</reference>
<dbReference type="GeneID" id="100826203"/>
<dbReference type="PANTHER" id="PTHR47955">
    <property type="entry name" value="CYTOCHROME P450 FAMILY 71 PROTEIN"/>
    <property type="match status" value="1"/>
</dbReference>
<dbReference type="PROSITE" id="PS00086">
    <property type="entry name" value="CYTOCHROME_P450"/>
    <property type="match status" value="1"/>
</dbReference>
<dbReference type="InterPro" id="IPR001128">
    <property type="entry name" value="Cyt_P450"/>
</dbReference>
<dbReference type="RefSeq" id="XP_003581643.1">
    <property type="nucleotide sequence ID" value="XM_003581595.4"/>
</dbReference>
<evidence type="ECO:0000256" key="2">
    <source>
        <dbReference type="ARBA" id="ARBA00005179"/>
    </source>
</evidence>
<proteinExistence type="inferred from homology"/>
<dbReference type="Proteomes" id="UP000008810">
    <property type="component" value="Chromosome 5"/>
</dbReference>
<dbReference type="InterPro" id="IPR002401">
    <property type="entry name" value="Cyt_P450_E_grp-I"/>
</dbReference>
<comment type="similarity">
    <text evidence="3 12">Belongs to the cytochrome P450 family.</text>
</comment>
<evidence type="ECO:0000256" key="10">
    <source>
        <dbReference type="ARBA" id="ARBA00023033"/>
    </source>
</evidence>
<accession>I1J1N1</accession>
<keyword evidence="17" id="KW-1185">Reference proteome</keyword>
<dbReference type="Pfam" id="PF00067">
    <property type="entry name" value="p450"/>
    <property type="match status" value="1"/>
</dbReference>
<dbReference type="eggNOG" id="KOG0156">
    <property type="taxonomic scope" value="Eukaryota"/>
</dbReference>
<dbReference type="GO" id="GO:0016709">
    <property type="term" value="F:oxidoreductase activity, acting on paired donors, with incorporation or reduction of molecular oxygen, NAD(P)H as one donor, and incorporation of one atom of oxygen"/>
    <property type="evidence" value="ECO:0000318"/>
    <property type="project" value="GO_Central"/>
</dbReference>
<evidence type="ECO:0000256" key="11">
    <source>
        <dbReference type="PIRSR" id="PIRSR602401-1"/>
    </source>
</evidence>
<evidence type="ECO:0000313" key="17">
    <source>
        <dbReference type="Proteomes" id="UP000008810"/>
    </source>
</evidence>
<keyword evidence="4 11" id="KW-0349">Heme</keyword>
<reference evidence="15 16" key="1">
    <citation type="journal article" date="2010" name="Nature">
        <title>Genome sequencing and analysis of the model grass Brachypodium distachyon.</title>
        <authorList>
            <consortium name="International Brachypodium Initiative"/>
        </authorList>
    </citation>
    <scope>NUCLEOTIDE SEQUENCE [LARGE SCALE GENOMIC DNA]</scope>
    <source>
        <strain evidence="15 16">Bd21</strain>
    </source>
</reference>
<dbReference type="GO" id="GO:0020037">
    <property type="term" value="F:heme binding"/>
    <property type="evidence" value="ECO:0007669"/>
    <property type="project" value="InterPro"/>
</dbReference>
<dbReference type="PRINTS" id="PR00385">
    <property type="entry name" value="P450"/>
</dbReference>
<keyword evidence="9 11" id="KW-0408">Iron</keyword>
<evidence type="ECO:0000256" key="7">
    <source>
        <dbReference type="ARBA" id="ARBA00022989"/>
    </source>
</evidence>
<dbReference type="OMA" id="THDRMFA"/>
<dbReference type="STRING" id="15368.I1J1N1"/>
<sequence length="546" mass="60714">MAQSQSQSQQQLLLLTVFCSQALLTLFLCFLLLRSRYRHYHKQQQLDQGRRRLTPSPGGRLPIIGHLHLVKPGAPHVSLAELSRKHAGPDGLLLLDLGQARTLLVSTPRAAEAVLRAHDHAMASRPPSAAADVLFSGFSDVAFAPYGEYWRQARRLLTTHLLSAGKVRALRGARDEEVGLVLAKVRRARSRQAVVDMSGLLGAYANDVVCRAVSGKFFREEGRNGLFRELVAGHVAALAGFGMEDLFPGLGKARLLRRLVLAKTIGLKRRWDELLDEIIDEHAARLSSSSSQSQRRHDNRGNDDEQEDREKDFVDVLLSLRHEYSLTRDNVKAILIDMFAAGTDTSHIVMDFAMAELMRKRGVMAKLQAEVRSMTPEGQETVKEEDLSGMAYLKAVVKETLRLHPPVPLLLPRISMASCDDVNGYAVPAGTRVLVNAWALGRDPRSWGLDAEEFSPERFMVDGGGADYKGRDFQFLPFGAGRRICPGVSFGVVSVEIMLANLVYCFDWELPGEMQEEDVDMADVFGLTMPRKEKLLLVPTIPRMRS</sequence>
<feature type="compositionally biased region" description="Basic and acidic residues" evidence="13">
    <location>
        <begin position="295"/>
        <end position="308"/>
    </location>
</feature>
<feature type="region of interest" description="Disordered" evidence="13">
    <location>
        <begin position="286"/>
        <end position="308"/>
    </location>
</feature>
<evidence type="ECO:0000256" key="5">
    <source>
        <dbReference type="ARBA" id="ARBA00022692"/>
    </source>
</evidence>
<dbReference type="PRINTS" id="PR00463">
    <property type="entry name" value="EP450I"/>
</dbReference>
<keyword evidence="5 14" id="KW-0812">Transmembrane</keyword>
<evidence type="ECO:0000256" key="1">
    <source>
        <dbReference type="ARBA" id="ARBA00001971"/>
    </source>
</evidence>
<dbReference type="OrthoDB" id="1470350at2759"/>
<evidence type="ECO:0000256" key="13">
    <source>
        <dbReference type="SAM" id="MobiDB-lite"/>
    </source>
</evidence>
<keyword evidence="14" id="KW-0472">Membrane</keyword>
<keyword evidence="8 12" id="KW-0560">Oxidoreductase</keyword>
<gene>
    <name evidence="16" type="primary">LOC100826203</name>
    <name evidence="15" type="ORF">BRADI_5g21320v3</name>
</gene>
<evidence type="ECO:0000256" key="4">
    <source>
        <dbReference type="ARBA" id="ARBA00022617"/>
    </source>
</evidence>
<keyword evidence="6 11" id="KW-0479">Metal-binding</keyword>
<name>I1J1N1_BRADI</name>
<organism evidence="15">
    <name type="scientific">Brachypodium distachyon</name>
    <name type="common">Purple false brome</name>
    <name type="synonym">Trachynia distachya</name>
    <dbReference type="NCBI Taxonomy" id="15368"/>
    <lineage>
        <taxon>Eukaryota</taxon>
        <taxon>Viridiplantae</taxon>
        <taxon>Streptophyta</taxon>
        <taxon>Embryophyta</taxon>
        <taxon>Tracheophyta</taxon>
        <taxon>Spermatophyta</taxon>
        <taxon>Magnoliopsida</taxon>
        <taxon>Liliopsida</taxon>
        <taxon>Poales</taxon>
        <taxon>Poaceae</taxon>
        <taxon>BOP clade</taxon>
        <taxon>Pooideae</taxon>
        <taxon>Stipodae</taxon>
        <taxon>Brachypodieae</taxon>
        <taxon>Brachypodium</taxon>
    </lineage>
</organism>
<evidence type="ECO:0000256" key="6">
    <source>
        <dbReference type="ARBA" id="ARBA00022723"/>
    </source>
</evidence>
<dbReference type="InterPro" id="IPR017972">
    <property type="entry name" value="Cyt_P450_CS"/>
</dbReference>
<evidence type="ECO:0000313" key="15">
    <source>
        <dbReference type="EMBL" id="KQJ84507.1"/>
    </source>
</evidence>
<dbReference type="GO" id="GO:0016020">
    <property type="term" value="C:membrane"/>
    <property type="evidence" value="ECO:0000318"/>
    <property type="project" value="GO_Central"/>
</dbReference>
<evidence type="ECO:0000313" key="16">
    <source>
        <dbReference type="EnsemblPlants" id="KQJ84507"/>
    </source>
</evidence>
<comment type="cofactor">
    <cofactor evidence="1 11">
        <name>heme</name>
        <dbReference type="ChEBI" id="CHEBI:30413"/>
    </cofactor>
</comment>
<evidence type="ECO:0000256" key="3">
    <source>
        <dbReference type="ARBA" id="ARBA00010617"/>
    </source>
</evidence>
<keyword evidence="10 12" id="KW-0503">Monooxygenase</keyword>